<dbReference type="VEuPathDB" id="FungiDB:AMAG_18869"/>
<keyword evidence="2" id="KW-1185">Reference proteome</keyword>
<organism evidence="1 2">
    <name type="scientific">Allomyces macrogynus (strain ATCC 38327)</name>
    <name type="common">Allomyces javanicus var. macrogynus</name>
    <dbReference type="NCBI Taxonomy" id="578462"/>
    <lineage>
        <taxon>Eukaryota</taxon>
        <taxon>Fungi</taxon>
        <taxon>Fungi incertae sedis</taxon>
        <taxon>Blastocladiomycota</taxon>
        <taxon>Blastocladiomycetes</taxon>
        <taxon>Blastocladiales</taxon>
        <taxon>Blastocladiaceae</taxon>
        <taxon>Allomyces</taxon>
    </lineage>
</organism>
<dbReference type="AlphaFoldDB" id="A0A0L0SJ16"/>
<reference evidence="1 2" key="1">
    <citation type="submission" date="2009-11" db="EMBL/GenBank/DDBJ databases">
        <title>Annotation of Allomyces macrogynus ATCC 38327.</title>
        <authorList>
            <consortium name="The Broad Institute Genome Sequencing Platform"/>
            <person name="Russ C."/>
            <person name="Cuomo C."/>
            <person name="Burger G."/>
            <person name="Gray M.W."/>
            <person name="Holland P.W.H."/>
            <person name="King N."/>
            <person name="Lang F.B.F."/>
            <person name="Roger A.J."/>
            <person name="Ruiz-Trillo I."/>
            <person name="Young S.K."/>
            <person name="Zeng Q."/>
            <person name="Gargeya S."/>
            <person name="Fitzgerald M."/>
            <person name="Haas B."/>
            <person name="Abouelleil A."/>
            <person name="Alvarado L."/>
            <person name="Arachchi H.M."/>
            <person name="Berlin A."/>
            <person name="Chapman S.B."/>
            <person name="Gearin G."/>
            <person name="Goldberg J."/>
            <person name="Griggs A."/>
            <person name="Gujja S."/>
            <person name="Hansen M."/>
            <person name="Heiman D."/>
            <person name="Howarth C."/>
            <person name="Larimer J."/>
            <person name="Lui A."/>
            <person name="MacDonald P.J.P."/>
            <person name="McCowen C."/>
            <person name="Montmayeur A."/>
            <person name="Murphy C."/>
            <person name="Neiman D."/>
            <person name="Pearson M."/>
            <person name="Priest M."/>
            <person name="Roberts A."/>
            <person name="Saif S."/>
            <person name="Shea T."/>
            <person name="Sisk P."/>
            <person name="Stolte C."/>
            <person name="Sykes S."/>
            <person name="Wortman J."/>
            <person name="Nusbaum C."/>
            <person name="Birren B."/>
        </authorList>
    </citation>
    <scope>NUCLEOTIDE SEQUENCE [LARGE SCALE GENOMIC DNA]</scope>
    <source>
        <strain evidence="1 2">ATCC 38327</strain>
    </source>
</reference>
<dbReference type="Proteomes" id="UP000054350">
    <property type="component" value="Unassembled WGS sequence"/>
</dbReference>
<sequence length="105" mass="12051">MDVVHHELALRQDNAGRMVTIFTCLSFPWTLPMTLDFPPPWIVPCHHFATVLTCCKSTTTNHRPFWPQGPNFVTAASSRKGAYMSHSAHWRKVPLFLKDHCIEFS</sequence>
<name>A0A0L0SJ16_ALLM3</name>
<reference evidence="2" key="2">
    <citation type="submission" date="2009-11" db="EMBL/GenBank/DDBJ databases">
        <title>The Genome Sequence of Allomyces macrogynus strain ATCC 38327.</title>
        <authorList>
            <consortium name="The Broad Institute Genome Sequencing Platform"/>
            <person name="Russ C."/>
            <person name="Cuomo C."/>
            <person name="Shea T."/>
            <person name="Young S.K."/>
            <person name="Zeng Q."/>
            <person name="Koehrsen M."/>
            <person name="Haas B."/>
            <person name="Borodovsky M."/>
            <person name="Guigo R."/>
            <person name="Alvarado L."/>
            <person name="Berlin A."/>
            <person name="Borenstein D."/>
            <person name="Chen Z."/>
            <person name="Engels R."/>
            <person name="Freedman E."/>
            <person name="Gellesch M."/>
            <person name="Goldberg J."/>
            <person name="Griggs A."/>
            <person name="Gujja S."/>
            <person name="Heiman D."/>
            <person name="Hepburn T."/>
            <person name="Howarth C."/>
            <person name="Jen D."/>
            <person name="Larson L."/>
            <person name="Lewis B."/>
            <person name="Mehta T."/>
            <person name="Park D."/>
            <person name="Pearson M."/>
            <person name="Roberts A."/>
            <person name="Saif S."/>
            <person name="Shenoy N."/>
            <person name="Sisk P."/>
            <person name="Stolte C."/>
            <person name="Sykes S."/>
            <person name="Walk T."/>
            <person name="White J."/>
            <person name="Yandava C."/>
            <person name="Burger G."/>
            <person name="Gray M.W."/>
            <person name="Holland P.W.H."/>
            <person name="King N."/>
            <person name="Lang F.B.F."/>
            <person name="Roger A.J."/>
            <person name="Ruiz-Trillo I."/>
            <person name="Lander E."/>
            <person name="Nusbaum C."/>
        </authorList>
    </citation>
    <scope>NUCLEOTIDE SEQUENCE [LARGE SCALE GENOMIC DNA]</scope>
    <source>
        <strain evidence="2">ATCC 38327</strain>
    </source>
</reference>
<evidence type="ECO:0000313" key="2">
    <source>
        <dbReference type="Proteomes" id="UP000054350"/>
    </source>
</evidence>
<proteinExistence type="predicted"/>
<protein>
    <submittedName>
        <fullName evidence="1">Uncharacterized protein</fullName>
    </submittedName>
</protein>
<accession>A0A0L0SJ16</accession>
<evidence type="ECO:0000313" key="1">
    <source>
        <dbReference type="EMBL" id="KNE62481.1"/>
    </source>
</evidence>
<dbReference type="EMBL" id="GG745340">
    <property type="protein sequence ID" value="KNE62481.1"/>
    <property type="molecule type" value="Genomic_DNA"/>
</dbReference>
<gene>
    <name evidence="1" type="ORF">AMAG_18869</name>
</gene>